<gene>
    <name evidence="2" type="ORF">ES332_D07G182700v1</name>
</gene>
<accession>A0A5D2K822</accession>
<proteinExistence type="predicted"/>
<protein>
    <submittedName>
        <fullName evidence="2">Uncharacterized protein</fullName>
    </submittedName>
</protein>
<evidence type="ECO:0000313" key="3">
    <source>
        <dbReference type="Proteomes" id="UP000322667"/>
    </source>
</evidence>
<dbReference type="EMBL" id="CM017629">
    <property type="protein sequence ID" value="TYH63308.1"/>
    <property type="molecule type" value="Genomic_DNA"/>
</dbReference>
<organism evidence="2 3">
    <name type="scientific">Gossypium tomentosum</name>
    <name type="common">Hawaiian cotton</name>
    <name type="synonym">Gossypium sandvicense</name>
    <dbReference type="NCBI Taxonomy" id="34277"/>
    <lineage>
        <taxon>Eukaryota</taxon>
        <taxon>Viridiplantae</taxon>
        <taxon>Streptophyta</taxon>
        <taxon>Embryophyta</taxon>
        <taxon>Tracheophyta</taxon>
        <taxon>Spermatophyta</taxon>
        <taxon>Magnoliopsida</taxon>
        <taxon>eudicotyledons</taxon>
        <taxon>Gunneridae</taxon>
        <taxon>Pentapetalae</taxon>
        <taxon>rosids</taxon>
        <taxon>malvids</taxon>
        <taxon>Malvales</taxon>
        <taxon>Malvaceae</taxon>
        <taxon>Malvoideae</taxon>
        <taxon>Gossypium</taxon>
    </lineage>
</organism>
<evidence type="ECO:0000256" key="1">
    <source>
        <dbReference type="SAM" id="SignalP"/>
    </source>
</evidence>
<sequence>MFIGLFICFIYFFVCEGRAEFEFYRKNIIVLFMFKSTYAFFLSFKNKLNKSQALNHPPKIKRVYAS</sequence>
<keyword evidence="3" id="KW-1185">Reference proteome</keyword>
<name>A0A5D2K822_GOSTO</name>
<feature type="signal peptide" evidence="1">
    <location>
        <begin position="1"/>
        <end position="19"/>
    </location>
</feature>
<evidence type="ECO:0000313" key="2">
    <source>
        <dbReference type="EMBL" id="TYH63308.1"/>
    </source>
</evidence>
<keyword evidence="1" id="KW-0732">Signal</keyword>
<feature type="chain" id="PRO_5022722164" evidence="1">
    <location>
        <begin position="20"/>
        <end position="66"/>
    </location>
</feature>
<dbReference type="Proteomes" id="UP000322667">
    <property type="component" value="Chromosome D07"/>
</dbReference>
<dbReference type="AlphaFoldDB" id="A0A5D2K822"/>
<reference evidence="2 3" key="1">
    <citation type="submission" date="2019-07" db="EMBL/GenBank/DDBJ databases">
        <title>WGS assembly of Gossypium tomentosum.</title>
        <authorList>
            <person name="Chen Z.J."/>
            <person name="Sreedasyam A."/>
            <person name="Ando A."/>
            <person name="Song Q."/>
            <person name="De L."/>
            <person name="Hulse-Kemp A."/>
            <person name="Ding M."/>
            <person name="Ye W."/>
            <person name="Kirkbride R."/>
            <person name="Jenkins J."/>
            <person name="Plott C."/>
            <person name="Lovell J."/>
            <person name="Lin Y.-M."/>
            <person name="Vaughn R."/>
            <person name="Liu B."/>
            <person name="Li W."/>
            <person name="Simpson S."/>
            <person name="Scheffler B."/>
            <person name="Saski C."/>
            <person name="Grover C."/>
            <person name="Hu G."/>
            <person name="Conover J."/>
            <person name="Carlson J."/>
            <person name="Shu S."/>
            <person name="Boston L."/>
            <person name="Williams M."/>
            <person name="Peterson D."/>
            <person name="Mcgee K."/>
            <person name="Jones D."/>
            <person name="Wendel J."/>
            <person name="Stelly D."/>
            <person name="Grimwood J."/>
            <person name="Schmutz J."/>
        </authorList>
    </citation>
    <scope>NUCLEOTIDE SEQUENCE [LARGE SCALE GENOMIC DNA]</scope>
    <source>
        <strain evidence="2">7179.01</strain>
    </source>
</reference>